<dbReference type="Gene3D" id="1.10.1410.10">
    <property type="match status" value="1"/>
</dbReference>
<dbReference type="Pfam" id="PF26180">
    <property type="entry name" value="PAP-OAS1"/>
    <property type="match status" value="1"/>
</dbReference>
<dbReference type="InterPro" id="IPR043519">
    <property type="entry name" value="NT_sf"/>
</dbReference>
<protein>
    <recommendedName>
        <fullName evidence="2">PAP/OAS1 substrate-binding-related domain-containing protein</fullName>
    </recommendedName>
</protein>
<dbReference type="SUPFAM" id="SSF81301">
    <property type="entry name" value="Nucleotidyltransferase"/>
    <property type="match status" value="1"/>
</dbReference>
<feature type="region of interest" description="Disordered" evidence="1">
    <location>
        <begin position="1"/>
        <end position="51"/>
    </location>
</feature>
<dbReference type="InterPro" id="IPR058920">
    <property type="entry name" value="PAP-OAS1-bd-rel"/>
</dbReference>
<dbReference type="InterPro" id="IPR058921">
    <property type="entry name" value="PAP/OAS1-rel"/>
</dbReference>
<feature type="compositionally biased region" description="Basic and acidic residues" evidence="1">
    <location>
        <begin position="18"/>
        <end position="32"/>
    </location>
</feature>
<dbReference type="AlphaFoldDB" id="A0A835Z4C8"/>
<dbReference type="EMBL" id="JAFCMP010000102">
    <property type="protein sequence ID" value="KAG5186795.1"/>
    <property type="molecule type" value="Genomic_DNA"/>
</dbReference>
<evidence type="ECO:0000313" key="3">
    <source>
        <dbReference type="EMBL" id="KAG5186795.1"/>
    </source>
</evidence>
<dbReference type="SUPFAM" id="SSF81631">
    <property type="entry name" value="PAP/OAS1 substrate-binding domain"/>
    <property type="match status" value="1"/>
</dbReference>
<dbReference type="PANTHER" id="PTHR45979">
    <property type="entry name" value="PAP/OAS1 SUBSTRATE-BINDING DOMAIN SUPERFAMILY"/>
    <property type="match status" value="1"/>
</dbReference>
<reference evidence="3" key="1">
    <citation type="submission" date="2021-02" db="EMBL/GenBank/DDBJ databases">
        <title>First Annotated Genome of the Yellow-green Alga Tribonema minus.</title>
        <authorList>
            <person name="Mahan K.M."/>
        </authorList>
    </citation>
    <scope>NUCLEOTIDE SEQUENCE</scope>
    <source>
        <strain evidence="3">UTEX B ZZ1240</strain>
    </source>
</reference>
<evidence type="ECO:0000256" key="1">
    <source>
        <dbReference type="SAM" id="MobiDB-lite"/>
    </source>
</evidence>
<feature type="compositionally biased region" description="Basic residues" evidence="1">
    <location>
        <begin position="8"/>
        <end position="17"/>
    </location>
</feature>
<evidence type="ECO:0000259" key="2">
    <source>
        <dbReference type="Pfam" id="PF26180"/>
    </source>
</evidence>
<proteinExistence type="predicted"/>
<dbReference type="PANTHER" id="PTHR45979:SF30">
    <property type="entry name" value="NUCLEOTIDYLTRANSFERASE"/>
    <property type="match status" value="1"/>
</dbReference>
<dbReference type="Proteomes" id="UP000664859">
    <property type="component" value="Unassembled WGS sequence"/>
</dbReference>
<name>A0A835Z4C8_9STRA</name>
<keyword evidence="4" id="KW-1185">Reference proteome</keyword>
<comment type="caution">
    <text evidence="3">The sequence shown here is derived from an EMBL/GenBank/DDBJ whole genome shotgun (WGS) entry which is preliminary data.</text>
</comment>
<organism evidence="3 4">
    <name type="scientific">Tribonema minus</name>
    <dbReference type="NCBI Taxonomy" id="303371"/>
    <lineage>
        <taxon>Eukaryota</taxon>
        <taxon>Sar</taxon>
        <taxon>Stramenopiles</taxon>
        <taxon>Ochrophyta</taxon>
        <taxon>PX clade</taxon>
        <taxon>Xanthophyceae</taxon>
        <taxon>Tribonematales</taxon>
        <taxon>Tribonemataceae</taxon>
        <taxon>Tribonema</taxon>
    </lineage>
</organism>
<feature type="non-terminal residue" evidence="3">
    <location>
        <position position="1"/>
    </location>
</feature>
<evidence type="ECO:0000313" key="4">
    <source>
        <dbReference type="Proteomes" id="UP000664859"/>
    </source>
</evidence>
<sequence length="384" mass="40919">MGAEVGRKCKPRGANLRKGKEARHGIAADGRRSANSCSSGSESTKGGGGGAPLSVDQQVEWLLSHLQPCETADRRRQAVMDQVSGIVSSYLGRQLFACGSFPLRTYLADGDLDLVLFCGPCPSSADHGHPDHELLKVSSALCLDVLRQNDGAGYSSVRNVNFVNARTRIVTCIVGSLSVDITVNQIGSLAAALLLEEADRRVRDHLIKRSVLLLKAWGLHEAPRYAGITQPVFGAKATGLTSYALSIMVLRLFALNACELRTPTEVLLAFFREYSDFDWDNLCVTLSGSKPLSASGGSGVAGGGSDQHKFAALVSHLRSKIAQAKEGAVAAAAGAPPERFQHRFCNIQDPLNDTNNLGHSVSLPVLRSLISALAKGRQHLEALL</sequence>
<accession>A0A835Z4C8</accession>
<dbReference type="OrthoDB" id="273917at2759"/>
<dbReference type="Gene3D" id="3.30.460.10">
    <property type="entry name" value="Beta Polymerase, domain 2"/>
    <property type="match status" value="1"/>
</dbReference>
<gene>
    <name evidence="3" type="ORF">JKP88DRAFT_179331</name>
</gene>
<feature type="domain" description="PAP/OAS1 substrate-binding-related" evidence="2">
    <location>
        <begin position="203"/>
        <end position="384"/>
    </location>
</feature>